<feature type="region of interest" description="Disordered" evidence="2">
    <location>
        <begin position="71"/>
        <end position="94"/>
    </location>
</feature>
<accession>A0A6P1ZL61</accession>
<dbReference type="OrthoDB" id="9989193at2"/>
<evidence type="ECO:0000313" key="6">
    <source>
        <dbReference type="Proteomes" id="UP000434052"/>
    </source>
</evidence>
<evidence type="ECO:0000256" key="3">
    <source>
        <dbReference type="SAM" id="Phobius"/>
    </source>
</evidence>
<protein>
    <submittedName>
        <fullName evidence="4">Envelope stress response membrane protein PspB</fullName>
    </submittedName>
</protein>
<keyword evidence="7" id="KW-1185">Reference proteome</keyword>
<sequence length="94" mass="11110">MFHHFPFMFLIWFVVLPVGLVMLVVYGMARIFRKSDTEERAARDEEARLNHELVDSMDRLERRIESLETILHDHMTPTGEEDAPPPPPHNKDQR</sequence>
<gene>
    <name evidence="5" type="ORF">DQK91_04010</name>
    <name evidence="4" type="ORF">E8L03_14430</name>
</gene>
<keyword evidence="3" id="KW-1133">Transmembrane helix</keyword>
<evidence type="ECO:0000256" key="2">
    <source>
        <dbReference type="SAM" id="MobiDB-lite"/>
    </source>
</evidence>
<keyword evidence="1" id="KW-0175">Coiled coil</keyword>
<feature type="transmembrane region" description="Helical" evidence="3">
    <location>
        <begin position="6"/>
        <end position="26"/>
    </location>
</feature>
<name>A0A6P1ZL61_9BACT</name>
<evidence type="ECO:0000313" key="5">
    <source>
        <dbReference type="EMBL" id="TVM35834.1"/>
    </source>
</evidence>
<dbReference type="Proteomes" id="UP000503251">
    <property type="component" value="Chromosome"/>
</dbReference>
<dbReference type="Proteomes" id="UP000434052">
    <property type="component" value="Unassembled WGS sequence"/>
</dbReference>
<proteinExistence type="predicted"/>
<reference evidence="4 7" key="2">
    <citation type="submission" date="2019-04" db="EMBL/GenBank/DDBJ databases">
        <title>Isolation and culture of sulfate reducing bacteria from the cold seep of the South China Sea.</title>
        <authorList>
            <person name="Sun C."/>
            <person name="Liu R."/>
        </authorList>
    </citation>
    <scope>NUCLEOTIDE SEQUENCE [LARGE SCALE GENOMIC DNA]</scope>
    <source>
        <strain evidence="4 7">CS1</strain>
    </source>
</reference>
<keyword evidence="3" id="KW-0812">Transmembrane</keyword>
<feature type="coiled-coil region" evidence="1">
    <location>
        <begin position="43"/>
        <end position="70"/>
    </location>
</feature>
<dbReference type="AlphaFoldDB" id="A0A6P1ZL61"/>
<evidence type="ECO:0000313" key="7">
    <source>
        <dbReference type="Proteomes" id="UP000503251"/>
    </source>
</evidence>
<evidence type="ECO:0000256" key="1">
    <source>
        <dbReference type="SAM" id="Coils"/>
    </source>
</evidence>
<organism evidence="5 6">
    <name type="scientific">Oceanidesulfovibrio marinus</name>
    <dbReference type="NCBI Taxonomy" id="370038"/>
    <lineage>
        <taxon>Bacteria</taxon>
        <taxon>Pseudomonadati</taxon>
        <taxon>Thermodesulfobacteriota</taxon>
        <taxon>Desulfovibrionia</taxon>
        <taxon>Desulfovibrionales</taxon>
        <taxon>Desulfovibrionaceae</taxon>
        <taxon>Oceanidesulfovibrio</taxon>
    </lineage>
</organism>
<reference evidence="5 6" key="1">
    <citation type="submission" date="2018-06" db="EMBL/GenBank/DDBJ databases">
        <title>Complete genome of Desulfovibrio marinus P48SEP.</title>
        <authorList>
            <person name="Crispim J.S."/>
            <person name="Vidigal P.M.P."/>
            <person name="Silva L.C.F."/>
            <person name="Araujo L.C."/>
            <person name="Laguardia C.N."/>
            <person name="Dias R.S."/>
            <person name="Sousa M.P."/>
            <person name="Paula S.O."/>
            <person name="Silva C."/>
        </authorList>
    </citation>
    <scope>NUCLEOTIDE SEQUENCE [LARGE SCALE GENOMIC DNA]</scope>
    <source>
        <strain evidence="5 6">P48SEP</strain>
    </source>
</reference>
<keyword evidence="3" id="KW-0472">Membrane</keyword>
<dbReference type="RefSeq" id="WP_144234169.1">
    <property type="nucleotide sequence ID" value="NZ_CP039543.1"/>
</dbReference>
<dbReference type="EMBL" id="QMIF01000002">
    <property type="protein sequence ID" value="TVM35834.1"/>
    <property type="molecule type" value="Genomic_DNA"/>
</dbReference>
<evidence type="ECO:0000313" key="4">
    <source>
        <dbReference type="EMBL" id="QJT10049.1"/>
    </source>
</evidence>
<dbReference type="EMBL" id="CP039543">
    <property type="protein sequence ID" value="QJT10049.1"/>
    <property type="molecule type" value="Genomic_DNA"/>
</dbReference>